<dbReference type="OrthoDB" id="3694433at2"/>
<reference evidence="2" key="1">
    <citation type="submission" date="2018-07" db="EMBL/GenBank/DDBJ databases">
        <authorList>
            <person name="Zhao J."/>
        </authorList>
    </citation>
    <scope>NUCLEOTIDE SEQUENCE [LARGE SCALE GENOMIC DNA]</scope>
    <source>
        <strain evidence="2">GSSD-12</strain>
    </source>
</reference>
<name>A0A345I1K3_9ACTN</name>
<dbReference type="EMBL" id="CP031194">
    <property type="protein sequence ID" value="AXG82827.1"/>
    <property type="molecule type" value="Genomic_DNA"/>
</dbReference>
<evidence type="ECO:0000313" key="1">
    <source>
        <dbReference type="EMBL" id="AXG82827.1"/>
    </source>
</evidence>
<keyword evidence="2" id="KW-1185">Reference proteome</keyword>
<organism evidence="1 2">
    <name type="scientific">Streptomyces paludis</name>
    <dbReference type="NCBI Taxonomy" id="2282738"/>
    <lineage>
        <taxon>Bacteria</taxon>
        <taxon>Bacillati</taxon>
        <taxon>Actinomycetota</taxon>
        <taxon>Actinomycetes</taxon>
        <taxon>Kitasatosporales</taxon>
        <taxon>Streptomycetaceae</taxon>
        <taxon>Streptomyces</taxon>
    </lineage>
</organism>
<dbReference type="KEGG" id="spad:DVK44_22490"/>
<dbReference type="AlphaFoldDB" id="A0A345I1K3"/>
<protein>
    <submittedName>
        <fullName evidence="1">Uncharacterized protein</fullName>
    </submittedName>
</protein>
<sequence length="104" mass="11066">MTAEPLNLSPTLTSTELATLADELVHDTAPRLFAVVQSYEPGDRDPGGADARVAAWGMAFEEGAEVVSVDSGCRMRVCSLERVVRMFGRGADVSARVVWVAPAT</sequence>
<proteinExistence type="predicted"/>
<accession>A0A345I1K3</accession>
<gene>
    <name evidence="1" type="ORF">DVK44_22490</name>
</gene>
<dbReference type="Proteomes" id="UP000253868">
    <property type="component" value="Chromosome"/>
</dbReference>
<dbReference type="RefSeq" id="WP_114665363.1">
    <property type="nucleotide sequence ID" value="NZ_CP031194.1"/>
</dbReference>
<evidence type="ECO:0000313" key="2">
    <source>
        <dbReference type="Proteomes" id="UP000253868"/>
    </source>
</evidence>